<sequence>MPDEPFTSNPAAAQPLTLALGKKLSDQPDTSGNVGCDVECAGGRQTTVCGLMSASGRRQRRQRRQRGCQKPPSRTEASGIHGGQIIATNHHGLGGCESTQR</sequence>
<feature type="region of interest" description="Disordered" evidence="1">
    <location>
        <begin position="51"/>
        <end position="101"/>
    </location>
</feature>
<evidence type="ECO:0000313" key="2">
    <source>
        <dbReference type="EMBL" id="VEL11052.1"/>
    </source>
</evidence>
<evidence type="ECO:0000313" key="3">
    <source>
        <dbReference type="Proteomes" id="UP000784294"/>
    </source>
</evidence>
<protein>
    <submittedName>
        <fullName evidence="2">Uncharacterized protein</fullName>
    </submittedName>
</protein>
<dbReference type="EMBL" id="CAAALY010010704">
    <property type="protein sequence ID" value="VEL11052.1"/>
    <property type="molecule type" value="Genomic_DNA"/>
</dbReference>
<accession>A0A3S4ZSN6</accession>
<dbReference type="AlphaFoldDB" id="A0A3S4ZSN6"/>
<reference evidence="2" key="1">
    <citation type="submission" date="2018-11" db="EMBL/GenBank/DDBJ databases">
        <authorList>
            <consortium name="Pathogen Informatics"/>
        </authorList>
    </citation>
    <scope>NUCLEOTIDE SEQUENCE</scope>
</reference>
<organism evidence="2 3">
    <name type="scientific">Protopolystoma xenopodis</name>
    <dbReference type="NCBI Taxonomy" id="117903"/>
    <lineage>
        <taxon>Eukaryota</taxon>
        <taxon>Metazoa</taxon>
        <taxon>Spiralia</taxon>
        <taxon>Lophotrochozoa</taxon>
        <taxon>Platyhelminthes</taxon>
        <taxon>Monogenea</taxon>
        <taxon>Polyopisthocotylea</taxon>
        <taxon>Polystomatidea</taxon>
        <taxon>Polystomatidae</taxon>
        <taxon>Protopolystoma</taxon>
    </lineage>
</organism>
<evidence type="ECO:0000256" key="1">
    <source>
        <dbReference type="SAM" id="MobiDB-lite"/>
    </source>
</evidence>
<dbReference type="Proteomes" id="UP000784294">
    <property type="component" value="Unassembled WGS sequence"/>
</dbReference>
<keyword evidence="3" id="KW-1185">Reference proteome</keyword>
<feature type="compositionally biased region" description="Basic residues" evidence="1">
    <location>
        <begin position="57"/>
        <end position="67"/>
    </location>
</feature>
<proteinExistence type="predicted"/>
<gene>
    <name evidence="2" type="ORF">PXEA_LOCUS4492</name>
</gene>
<name>A0A3S4ZSN6_9PLAT</name>
<comment type="caution">
    <text evidence="2">The sequence shown here is derived from an EMBL/GenBank/DDBJ whole genome shotgun (WGS) entry which is preliminary data.</text>
</comment>